<dbReference type="InterPro" id="IPR043128">
    <property type="entry name" value="Rev_trsase/Diguanyl_cyclase"/>
</dbReference>
<dbReference type="InterPro" id="IPR052155">
    <property type="entry name" value="Biofilm_reg_signaling"/>
</dbReference>
<protein>
    <submittedName>
        <fullName evidence="6">PAS:GGDEF</fullName>
    </submittedName>
</protein>
<evidence type="ECO:0000256" key="1">
    <source>
        <dbReference type="SAM" id="Phobius"/>
    </source>
</evidence>
<gene>
    <name evidence="6" type="ORF">MGR_2179</name>
</gene>
<keyword evidence="1" id="KW-1133">Transmembrane helix</keyword>
<dbReference type="SMART" id="SM00267">
    <property type="entry name" value="GGDEF"/>
    <property type="match status" value="1"/>
</dbReference>
<dbReference type="InterPro" id="IPR001610">
    <property type="entry name" value="PAC"/>
</dbReference>
<dbReference type="SMART" id="SM00086">
    <property type="entry name" value="PAC"/>
    <property type="match status" value="1"/>
</dbReference>
<dbReference type="PROSITE" id="PS50887">
    <property type="entry name" value="GGDEF"/>
    <property type="match status" value="1"/>
</dbReference>
<dbReference type="PANTHER" id="PTHR44757">
    <property type="entry name" value="DIGUANYLATE CYCLASE DGCP"/>
    <property type="match status" value="1"/>
</dbReference>
<feature type="domain" description="EAL" evidence="4">
    <location>
        <begin position="544"/>
        <end position="797"/>
    </location>
</feature>
<dbReference type="CDD" id="cd01948">
    <property type="entry name" value="EAL"/>
    <property type="match status" value="1"/>
</dbReference>
<dbReference type="NCBIfam" id="TIGR00254">
    <property type="entry name" value="GGDEF"/>
    <property type="match status" value="1"/>
</dbReference>
<dbReference type="SUPFAM" id="SSF141868">
    <property type="entry name" value="EAL domain-like"/>
    <property type="match status" value="1"/>
</dbReference>
<organism evidence="6">
    <name type="scientific">Magnetospirillum gryphiswaldense</name>
    <dbReference type="NCBI Taxonomy" id="55518"/>
    <lineage>
        <taxon>Bacteria</taxon>
        <taxon>Pseudomonadati</taxon>
        <taxon>Pseudomonadota</taxon>
        <taxon>Alphaproteobacteria</taxon>
        <taxon>Rhodospirillales</taxon>
        <taxon>Rhodospirillaceae</taxon>
        <taxon>Magnetospirillum</taxon>
    </lineage>
</organism>
<feature type="domain" description="PAC" evidence="3">
    <location>
        <begin position="317"/>
        <end position="370"/>
    </location>
</feature>
<dbReference type="AlphaFoldDB" id="A4U027"/>
<accession>A4U027</accession>
<dbReference type="FunFam" id="3.30.70.270:FF:000001">
    <property type="entry name" value="Diguanylate cyclase domain protein"/>
    <property type="match status" value="1"/>
</dbReference>
<sequence length="806" mass="88799">MVLRYAAILLGVWTLLIGGSAWLNLDRQTALTGDLAVGSARSAFNKDLAYRQWASSHGGVYVIPDERTPPSPWMSHLPDRDLTTTDGRTLTLMNPAYMLRQMMQDYDSMYGIKGRIVGEVYLNPENKADPWEAQAIRAFTDGTAKEIIERSMIDGAPYLRLIAPFIMQESCQKCHGHLGFANGTVRGAVSVSVPLQPFLAAEKKALGAIVVTHALVWLVGLAALVFVTRRTLARLEEQARVEDENRLAEHVFANALEALVVTTGDGTIVRINPAFTRLTGYQPDEVIGHKANVLRSYHHDDDFYAQMWQSLLSTGSWQGELKNRRKDGSIFVARENIAALMEPGRDRPRYYVASFTDITAQVESQQHIEHLAHYDPLTDLPNRALFRDRLGHAVTLANRERRKIAVLFLDLDGFKKVNDTIGHRAGDSLLVEVARRLKACTRSSDTICRLGGDEFALVLERLDEINDVVPVADKILTSLAAPFVLEGREVYVGSSIGISLHPIDGNDAETLLKHADTAMYQAKAEGKGRYKFYAADMTLRQERRLDMEGALRGAIDSRAFHVYYQPKLQLRGGDIAGFEALVRWDHPSLGLIPPMDFIPLAEELGLITQIDLLVLEQACTMGVQCLARGYPVTMAVNLSSLDLKNPDLPTLVAGILAQTGLPANMLVLEITESFAMEAGLGQTSILEQLTALGVSLAIDDFGTGYSSLSYLKALPVNSVKIDRSFVRDIGTDSRDTMLVSTIVGLAHSLNLRVVAEGVEDHGQKDLLHHHHCDEAQGYLVARPMPADQVFAFLDQSAQDLAVAVAQ</sequence>
<dbReference type="Pfam" id="PF00990">
    <property type="entry name" value="GGDEF"/>
    <property type="match status" value="1"/>
</dbReference>
<dbReference type="PROSITE" id="PS50113">
    <property type="entry name" value="PAC"/>
    <property type="match status" value="1"/>
</dbReference>
<reference evidence="6" key="1">
    <citation type="journal article" date="2007" name="J. Bacteriol.">
        <title>Comparative genome analysis of four magnetotactic bacteria reveals a complex set of group-specific genes implicated in magnetosome biomineralization and function.</title>
        <authorList>
            <person name="Richter M."/>
            <person name="Kube M."/>
            <person name="Bazylinski D.A."/>
            <person name="Lombardot T."/>
            <person name="Gloeckner F.O."/>
            <person name="Reinhardt R."/>
            <person name="Schueler D."/>
        </authorList>
    </citation>
    <scope>NUCLEOTIDE SEQUENCE</scope>
    <source>
        <strain evidence="6">MSR-1</strain>
    </source>
</reference>
<dbReference type="Gene3D" id="3.30.70.270">
    <property type="match status" value="1"/>
</dbReference>
<dbReference type="Gene3D" id="3.30.450.20">
    <property type="entry name" value="PAS domain"/>
    <property type="match status" value="1"/>
</dbReference>
<dbReference type="NCBIfam" id="TIGR00229">
    <property type="entry name" value="sensory_box"/>
    <property type="match status" value="1"/>
</dbReference>
<dbReference type="InterPro" id="IPR029787">
    <property type="entry name" value="Nucleotide_cyclase"/>
</dbReference>
<evidence type="ECO:0000259" key="5">
    <source>
        <dbReference type="PROSITE" id="PS50887"/>
    </source>
</evidence>
<feature type="domain" description="GGDEF" evidence="5">
    <location>
        <begin position="402"/>
        <end position="535"/>
    </location>
</feature>
<dbReference type="InterPro" id="IPR000160">
    <property type="entry name" value="GGDEF_dom"/>
</dbReference>
<dbReference type="PROSITE" id="PS50883">
    <property type="entry name" value="EAL"/>
    <property type="match status" value="1"/>
</dbReference>
<dbReference type="SUPFAM" id="SSF55073">
    <property type="entry name" value="Nucleotide cyclase"/>
    <property type="match status" value="1"/>
</dbReference>
<dbReference type="InterPro" id="IPR035919">
    <property type="entry name" value="EAL_sf"/>
</dbReference>
<dbReference type="Pfam" id="PF00563">
    <property type="entry name" value="EAL"/>
    <property type="match status" value="1"/>
</dbReference>
<dbReference type="EMBL" id="CU459003">
    <property type="protein sequence ID" value="CAM76234.1"/>
    <property type="molecule type" value="Genomic_DNA"/>
</dbReference>
<evidence type="ECO:0000259" key="3">
    <source>
        <dbReference type="PROSITE" id="PS50113"/>
    </source>
</evidence>
<proteinExistence type="predicted"/>
<feature type="transmembrane region" description="Helical" evidence="1">
    <location>
        <begin position="205"/>
        <end position="227"/>
    </location>
</feature>
<dbReference type="CDD" id="cd00130">
    <property type="entry name" value="PAS"/>
    <property type="match status" value="1"/>
</dbReference>
<evidence type="ECO:0000313" key="6">
    <source>
        <dbReference type="EMBL" id="CAM76234.1"/>
    </source>
</evidence>
<keyword evidence="1" id="KW-0472">Membrane</keyword>
<dbReference type="InterPro" id="IPR000014">
    <property type="entry name" value="PAS"/>
</dbReference>
<dbReference type="InterPro" id="IPR001633">
    <property type="entry name" value="EAL_dom"/>
</dbReference>
<dbReference type="PROSITE" id="PS50112">
    <property type="entry name" value="PAS"/>
    <property type="match status" value="1"/>
</dbReference>
<dbReference type="SMART" id="SM00091">
    <property type="entry name" value="PAS"/>
    <property type="match status" value="1"/>
</dbReference>
<dbReference type="InterPro" id="IPR035965">
    <property type="entry name" value="PAS-like_dom_sf"/>
</dbReference>
<evidence type="ECO:0000259" key="4">
    <source>
        <dbReference type="PROSITE" id="PS50883"/>
    </source>
</evidence>
<dbReference type="SUPFAM" id="SSF55785">
    <property type="entry name" value="PYP-like sensor domain (PAS domain)"/>
    <property type="match status" value="1"/>
</dbReference>
<feature type="domain" description="PAS" evidence="2">
    <location>
        <begin position="244"/>
        <end position="302"/>
    </location>
</feature>
<dbReference type="InterPro" id="IPR021796">
    <property type="entry name" value="Tll0287-like_dom"/>
</dbReference>
<keyword evidence="1" id="KW-0812">Transmembrane</keyword>
<name>A4U027_9PROT</name>
<evidence type="ECO:0000259" key="2">
    <source>
        <dbReference type="PROSITE" id="PS50112"/>
    </source>
</evidence>
<dbReference type="Pfam" id="PF11845">
    <property type="entry name" value="Tll0287-like"/>
    <property type="match status" value="1"/>
</dbReference>
<dbReference type="PANTHER" id="PTHR44757:SF2">
    <property type="entry name" value="BIOFILM ARCHITECTURE MAINTENANCE PROTEIN MBAA"/>
    <property type="match status" value="1"/>
</dbReference>
<dbReference type="Gene3D" id="3.30.450.290">
    <property type="match status" value="1"/>
</dbReference>
<dbReference type="SMART" id="SM00052">
    <property type="entry name" value="EAL"/>
    <property type="match status" value="1"/>
</dbReference>
<dbReference type="CDD" id="cd01949">
    <property type="entry name" value="GGDEF"/>
    <property type="match status" value="1"/>
</dbReference>
<dbReference type="GO" id="GO:0003824">
    <property type="term" value="F:catalytic activity"/>
    <property type="evidence" value="ECO:0007669"/>
    <property type="project" value="UniProtKB-ARBA"/>
</dbReference>
<dbReference type="InterPro" id="IPR000700">
    <property type="entry name" value="PAS-assoc_C"/>
</dbReference>
<dbReference type="Pfam" id="PF13426">
    <property type="entry name" value="PAS_9"/>
    <property type="match status" value="1"/>
</dbReference>
<dbReference type="Gene3D" id="3.20.20.450">
    <property type="entry name" value="EAL domain"/>
    <property type="match status" value="1"/>
</dbReference>
<dbReference type="RefSeq" id="WP_106002410.1">
    <property type="nucleotide sequence ID" value="NZ_CP027527.1"/>
</dbReference>